<keyword evidence="9" id="KW-0742">SOS response</keyword>
<reference evidence="11 12" key="1">
    <citation type="submission" date="2017-08" db="EMBL/GenBank/DDBJ databases">
        <title>Fine stratification of microbial communities through a metagenomic profile of the photic zone.</title>
        <authorList>
            <person name="Haro-Moreno J.M."/>
            <person name="Lopez-Perez M."/>
            <person name="De La Torre J."/>
            <person name="Picazo A."/>
            <person name="Camacho A."/>
            <person name="Rodriguez-Valera F."/>
        </authorList>
    </citation>
    <scope>NUCLEOTIDE SEQUENCE [LARGE SCALE GENOMIC DNA]</scope>
    <source>
        <strain evidence="11">MED-G28</strain>
    </source>
</reference>
<name>A0A2A5WDC6_9GAMM</name>
<dbReference type="Proteomes" id="UP000219329">
    <property type="component" value="Unassembled WGS sequence"/>
</dbReference>
<dbReference type="GO" id="GO:0005524">
    <property type="term" value="F:ATP binding"/>
    <property type="evidence" value="ECO:0007669"/>
    <property type="project" value="UniProtKB-UniRule"/>
</dbReference>
<dbReference type="GO" id="GO:0003697">
    <property type="term" value="F:single-stranded DNA binding"/>
    <property type="evidence" value="ECO:0007669"/>
    <property type="project" value="UniProtKB-UniRule"/>
</dbReference>
<evidence type="ECO:0000256" key="4">
    <source>
        <dbReference type="ARBA" id="ARBA00022490"/>
    </source>
</evidence>
<evidence type="ECO:0000313" key="11">
    <source>
        <dbReference type="EMBL" id="PDH34479.1"/>
    </source>
</evidence>
<sequence length="360" mass="40272">MSSLTMLRICSIRNIEYAELCLGPKLNLIYGENGSGKTSILEAINLLAMGRSFRSSKTGTVTSQGKQELSIYAETQAGNRVGLVKSRRQNYKLKLDAENQKNWDSVARRLPIQVLDSSSFLLLEGGPKARRRFLDWGVFHVEHSFLNEWRRSRKCIANRNLLLKEKSPDESQMRAWDSELCEAAQAVDDARKHYFQQFIPAFKKVYGSLVGQDGLAVDLEYHRGWDLDLELTDLLAAGRQQDLKYGSTQIGPHRADIVVKAGSVPAIDLLSRGQQKVLVSALKITQGMLFASAIGEQCIYLVDDLPAELDCDNRAKILDLLISLDGQLFVTCVERSSVESCLQCPPEMSTFHVERGTITD</sequence>
<dbReference type="GO" id="GO:0005737">
    <property type="term" value="C:cytoplasm"/>
    <property type="evidence" value="ECO:0007669"/>
    <property type="project" value="UniProtKB-SubCell"/>
</dbReference>
<dbReference type="InterPro" id="IPR001238">
    <property type="entry name" value="DNA-binding_RecF"/>
</dbReference>
<dbReference type="InterPro" id="IPR027417">
    <property type="entry name" value="P-loop_NTPase"/>
</dbReference>
<dbReference type="GO" id="GO:0006302">
    <property type="term" value="P:double-strand break repair"/>
    <property type="evidence" value="ECO:0007669"/>
    <property type="project" value="TreeGrafter"/>
</dbReference>
<keyword evidence="8 9" id="KW-0238">DNA-binding</keyword>
<evidence type="ECO:0000256" key="2">
    <source>
        <dbReference type="ARBA" id="ARBA00008016"/>
    </source>
</evidence>
<comment type="function">
    <text evidence="9">The RecF protein is involved in DNA metabolism; it is required for DNA replication and normal SOS inducibility. RecF binds preferentially to single-stranded, linear DNA. It also seems to bind ATP.</text>
</comment>
<evidence type="ECO:0000313" key="12">
    <source>
        <dbReference type="Proteomes" id="UP000219329"/>
    </source>
</evidence>
<keyword evidence="9" id="KW-0227">DNA damage</keyword>
<gene>
    <name evidence="9" type="primary">recF</name>
    <name evidence="11" type="ORF">CNF02_03730</name>
</gene>
<comment type="caution">
    <text evidence="11">The sequence shown here is derived from an EMBL/GenBank/DDBJ whole genome shotgun (WGS) entry which is preliminary data.</text>
</comment>
<evidence type="ECO:0000256" key="1">
    <source>
        <dbReference type="ARBA" id="ARBA00004496"/>
    </source>
</evidence>
<dbReference type="PANTHER" id="PTHR32182">
    <property type="entry name" value="DNA REPLICATION AND REPAIR PROTEIN RECF"/>
    <property type="match status" value="1"/>
</dbReference>
<proteinExistence type="inferred from homology"/>
<evidence type="ECO:0000256" key="9">
    <source>
        <dbReference type="HAMAP-Rule" id="MF_00365"/>
    </source>
</evidence>
<comment type="similarity">
    <text evidence="2 9">Belongs to the RecF family.</text>
</comment>
<dbReference type="HAMAP" id="MF_00365">
    <property type="entry name" value="RecF"/>
    <property type="match status" value="1"/>
</dbReference>
<dbReference type="Pfam" id="PF02463">
    <property type="entry name" value="SMC_N"/>
    <property type="match status" value="1"/>
</dbReference>
<keyword evidence="6 9" id="KW-0547">Nucleotide-binding</keyword>
<keyword evidence="7 9" id="KW-0067">ATP-binding</keyword>
<dbReference type="GO" id="GO:0009432">
    <property type="term" value="P:SOS response"/>
    <property type="evidence" value="ECO:0007669"/>
    <property type="project" value="UniProtKB-UniRule"/>
</dbReference>
<feature type="domain" description="RecF/RecN/SMC N-terminal" evidence="10">
    <location>
        <begin position="4"/>
        <end position="341"/>
    </location>
</feature>
<dbReference type="NCBIfam" id="TIGR00611">
    <property type="entry name" value="recf"/>
    <property type="match status" value="1"/>
</dbReference>
<evidence type="ECO:0000256" key="6">
    <source>
        <dbReference type="ARBA" id="ARBA00022741"/>
    </source>
</evidence>
<keyword evidence="9" id="KW-0234">DNA repair</keyword>
<dbReference type="AlphaFoldDB" id="A0A2A5WDC6"/>
<comment type="subcellular location">
    <subcellularLocation>
        <location evidence="1 9">Cytoplasm</location>
    </subcellularLocation>
</comment>
<evidence type="ECO:0000256" key="5">
    <source>
        <dbReference type="ARBA" id="ARBA00022705"/>
    </source>
</evidence>
<dbReference type="PROSITE" id="PS00617">
    <property type="entry name" value="RECF_1"/>
    <property type="match status" value="1"/>
</dbReference>
<dbReference type="Gene3D" id="1.20.1050.90">
    <property type="entry name" value="RecF/RecN/SMC, N-terminal domain"/>
    <property type="match status" value="1"/>
</dbReference>
<dbReference type="Gene3D" id="3.40.50.300">
    <property type="entry name" value="P-loop containing nucleotide triphosphate hydrolases"/>
    <property type="match status" value="1"/>
</dbReference>
<dbReference type="GO" id="GO:0000731">
    <property type="term" value="P:DNA synthesis involved in DNA repair"/>
    <property type="evidence" value="ECO:0007669"/>
    <property type="project" value="TreeGrafter"/>
</dbReference>
<feature type="binding site" evidence="9">
    <location>
        <begin position="31"/>
        <end position="38"/>
    </location>
    <ligand>
        <name>ATP</name>
        <dbReference type="ChEBI" id="CHEBI:30616"/>
    </ligand>
</feature>
<dbReference type="PANTHER" id="PTHR32182:SF0">
    <property type="entry name" value="DNA REPLICATION AND REPAIR PROTEIN RECF"/>
    <property type="match status" value="1"/>
</dbReference>
<keyword evidence="5 9" id="KW-0235">DNA replication</keyword>
<accession>A0A2A5WDC6</accession>
<dbReference type="InterPro" id="IPR003395">
    <property type="entry name" value="RecF/RecN/SMC_N"/>
</dbReference>
<dbReference type="InterPro" id="IPR042174">
    <property type="entry name" value="RecF_2"/>
</dbReference>
<evidence type="ECO:0000259" key="10">
    <source>
        <dbReference type="Pfam" id="PF02463"/>
    </source>
</evidence>
<evidence type="ECO:0000256" key="3">
    <source>
        <dbReference type="ARBA" id="ARBA00020170"/>
    </source>
</evidence>
<dbReference type="SUPFAM" id="SSF52540">
    <property type="entry name" value="P-loop containing nucleoside triphosphate hydrolases"/>
    <property type="match status" value="1"/>
</dbReference>
<evidence type="ECO:0000256" key="8">
    <source>
        <dbReference type="ARBA" id="ARBA00023125"/>
    </source>
</evidence>
<dbReference type="GO" id="GO:0006260">
    <property type="term" value="P:DNA replication"/>
    <property type="evidence" value="ECO:0007669"/>
    <property type="project" value="UniProtKB-UniRule"/>
</dbReference>
<evidence type="ECO:0000256" key="7">
    <source>
        <dbReference type="ARBA" id="ARBA00022840"/>
    </source>
</evidence>
<keyword evidence="4 9" id="KW-0963">Cytoplasm</keyword>
<dbReference type="EMBL" id="NTJZ01000003">
    <property type="protein sequence ID" value="PDH34479.1"/>
    <property type="molecule type" value="Genomic_DNA"/>
</dbReference>
<dbReference type="InterPro" id="IPR018078">
    <property type="entry name" value="DNA-binding_RecF_CS"/>
</dbReference>
<protein>
    <recommendedName>
        <fullName evidence="3 9">DNA replication and repair protein RecF</fullName>
    </recommendedName>
</protein>
<organism evidence="11 12">
    <name type="scientific">OM182 bacterium MED-G28</name>
    <dbReference type="NCBI Taxonomy" id="1986256"/>
    <lineage>
        <taxon>Bacteria</taxon>
        <taxon>Pseudomonadati</taxon>
        <taxon>Pseudomonadota</taxon>
        <taxon>Gammaproteobacteria</taxon>
        <taxon>OMG group</taxon>
        <taxon>OM182 clade</taxon>
    </lineage>
</organism>